<evidence type="ECO:0000259" key="3">
    <source>
        <dbReference type="Pfam" id="PF25862"/>
    </source>
</evidence>
<feature type="domain" description="Alkaline phosphatase-like protein PglZ N-terminal" evidence="3">
    <location>
        <begin position="7"/>
        <end position="102"/>
    </location>
</feature>
<dbReference type="Pfam" id="PF25863">
    <property type="entry name" value="PglZ_C"/>
    <property type="match status" value="1"/>
</dbReference>
<dbReference type="InterPro" id="IPR058880">
    <property type="entry name" value="PglZ_N"/>
</dbReference>
<evidence type="ECO:0000313" key="6">
    <source>
        <dbReference type="Proteomes" id="UP000295626"/>
    </source>
</evidence>
<protein>
    <submittedName>
        <fullName evidence="5">BREX-2 system phosphatase PglZ</fullName>
    </submittedName>
</protein>
<feature type="compositionally biased region" description="Pro residues" evidence="1">
    <location>
        <begin position="787"/>
        <end position="797"/>
    </location>
</feature>
<dbReference type="EMBL" id="SMKE01000105">
    <property type="protein sequence ID" value="TDC00434.1"/>
    <property type="molecule type" value="Genomic_DNA"/>
</dbReference>
<dbReference type="Pfam" id="PF25861">
    <property type="entry name" value="PglZ_2nd"/>
    <property type="match status" value="1"/>
</dbReference>
<feature type="domain" description="Alkaline phosphatase-like protein PglZ second" evidence="2">
    <location>
        <begin position="173"/>
        <end position="323"/>
    </location>
</feature>
<gene>
    <name evidence="5" type="primary">pglZ</name>
    <name evidence="5" type="ORF">E1091_04885</name>
</gene>
<proteinExistence type="predicted"/>
<accession>A0ABY2DJP0</accession>
<organism evidence="5 6">
    <name type="scientific">Micromonospora fluostatini</name>
    <dbReference type="NCBI Taxonomy" id="1629071"/>
    <lineage>
        <taxon>Bacteria</taxon>
        <taxon>Bacillati</taxon>
        <taxon>Actinomycetota</taxon>
        <taxon>Actinomycetes</taxon>
        <taxon>Micromonosporales</taxon>
        <taxon>Micromonosporaceae</taxon>
        <taxon>Micromonospora</taxon>
    </lineage>
</organism>
<dbReference type="Pfam" id="PF25862">
    <property type="entry name" value="PglZ_1st"/>
    <property type="match status" value="1"/>
</dbReference>
<evidence type="ECO:0000313" key="5">
    <source>
        <dbReference type="EMBL" id="TDC00434.1"/>
    </source>
</evidence>
<dbReference type="Proteomes" id="UP000295626">
    <property type="component" value="Unassembled WGS sequence"/>
</dbReference>
<evidence type="ECO:0000256" key="1">
    <source>
        <dbReference type="SAM" id="MobiDB-lite"/>
    </source>
</evidence>
<dbReference type="InterPro" id="IPR047992">
    <property type="entry name" value="BREX_PglZ"/>
</dbReference>
<dbReference type="InterPro" id="IPR058881">
    <property type="entry name" value="PglZ_2nd"/>
</dbReference>
<feature type="domain" description="Alkaline phosphatase-like protein PglZ C-terminal" evidence="4">
    <location>
        <begin position="796"/>
        <end position="895"/>
    </location>
</feature>
<dbReference type="InterPro" id="IPR058882">
    <property type="entry name" value="PglZ_C"/>
</dbReference>
<dbReference type="NCBIfam" id="NF033446">
    <property type="entry name" value="BREX_PglZ_2"/>
    <property type="match status" value="1"/>
</dbReference>
<feature type="region of interest" description="Disordered" evidence="1">
    <location>
        <begin position="757"/>
        <end position="799"/>
    </location>
</feature>
<comment type="caution">
    <text evidence="5">The sequence shown here is derived from an EMBL/GenBank/DDBJ whole genome shotgun (WGS) entry which is preliminary data.</text>
</comment>
<evidence type="ECO:0000259" key="2">
    <source>
        <dbReference type="Pfam" id="PF25861"/>
    </source>
</evidence>
<sequence length="899" mass="95887">MSGAVGVAQPDAVRRKVEAWLAENDPGEVIALKARPEWPDDLTLTVTGLRITVVPCPTPLAARAALHDRSAGERLVLLTDLDDSELGDGILAHLSRQRVRTINQWDLVRQLFGRVATLDPTLVRAGSWGVAGALIDHVPADGWPTPPGKILTRDHALRSLTAELLDVPPGELDDSGLIQWSARPDRQMRFSNLPEKVADGVTAYLTETAGPVAVAVMAAVRAGHGVDAIPLGLLAGLLWPAPDGRGTTEVEAAIGRTRLERWFGGHRPTREQAEALHRAAEAWVYRTIDLDSNGRDEAMRMLRRAETIAAEVEVTGLLAASTVLPSGFLQRLRAFADAVRLAVPAAGPVPAAAVVRAQRALDVVEAHRAAEPRRLETARMAVRLLRWLHTADGPPPATLLDALHRQVRQDGWVDRARLDLFAGDPDEQVGEAYRLLHQAVGARRSRHDQQFATLLAATTGAESEPGALLRVEDVLDRVVQPIVDRGRRVLLLVLDGMGVAAATELAESVTHSGTWVEFTPDGGPRTGVLAALPTVTEASRCSLLSGRLAVGDRNAEKKAFTQRFPTGRLLHKAALRTGAGTAIDPEVLAALHDPAIPVVAAVVNTIDDALDRSDPATTVWGRDTITAVGDLLATTTDRVVVLVSDHGHVVDRGPESTVLPSTAGENRWRPSGGAPAAAEVAVSGSRVLLGGGSVILPWREEVRYGPRKAGYHGGAAAAEAVIPLILLAPGDEQPVPGWAGAPVASPDWWREPLTETLPSATAVVEPPRRPAKRKAPQTEQLFDPDPRPSAAPEPHPAPDTVSALLASARYAQRRGARAALPDDRVAALLTTLIAGGGRARMDTLAARAGIPAHRITGAVTALRRLLQVDGYAVIRLDPDGRTLHLDEGLLIEQFELEPR</sequence>
<feature type="region of interest" description="Disordered" evidence="1">
    <location>
        <begin position="653"/>
        <end position="672"/>
    </location>
</feature>
<name>A0ABY2DJP0_9ACTN</name>
<reference evidence="5 6" key="1">
    <citation type="submission" date="2019-02" db="EMBL/GenBank/DDBJ databases">
        <title>Draft genome sequences of novel Actinobacteria.</title>
        <authorList>
            <person name="Sahin N."/>
            <person name="Ay H."/>
            <person name="Saygin H."/>
        </authorList>
    </citation>
    <scope>NUCLEOTIDE SEQUENCE [LARGE SCALE GENOMIC DNA]</scope>
    <source>
        <strain evidence="5 6">JCM 30529</strain>
    </source>
</reference>
<evidence type="ECO:0000259" key="4">
    <source>
        <dbReference type="Pfam" id="PF25863"/>
    </source>
</evidence>
<dbReference type="Pfam" id="PF08665">
    <property type="entry name" value="PglZ"/>
    <property type="match status" value="1"/>
</dbReference>
<keyword evidence="6" id="KW-1185">Reference proteome</keyword>